<dbReference type="Proteomes" id="UP001593940">
    <property type="component" value="Unassembled WGS sequence"/>
</dbReference>
<evidence type="ECO:0000259" key="8">
    <source>
        <dbReference type="PROSITE" id="PS51387"/>
    </source>
</evidence>
<organism evidence="9 10">
    <name type="scientific">Microvirga arabica</name>
    <dbReference type="NCBI Taxonomy" id="1128671"/>
    <lineage>
        <taxon>Bacteria</taxon>
        <taxon>Pseudomonadati</taxon>
        <taxon>Pseudomonadota</taxon>
        <taxon>Alphaproteobacteria</taxon>
        <taxon>Hyphomicrobiales</taxon>
        <taxon>Methylobacteriaceae</taxon>
        <taxon>Microvirga</taxon>
    </lineage>
</organism>
<keyword evidence="6" id="KW-0560">Oxidoreductase</keyword>
<evidence type="ECO:0000256" key="6">
    <source>
        <dbReference type="ARBA" id="ARBA00023002"/>
    </source>
</evidence>
<keyword evidence="10" id="KW-1185">Reference proteome</keyword>
<dbReference type="Gene3D" id="1.10.45.10">
    <property type="entry name" value="Vanillyl-alcohol Oxidase, Chain A, domain 4"/>
    <property type="match status" value="1"/>
</dbReference>
<dbReference type="PANTHER" id="PTHR11748:SF111">
    <property type="entry name" value="D-LACTATE DEHYDROGENASE, MITOCHONDRIAL-RELATED"/>
    <property type="match status" value="1"/>
</dbReference>
<dbReference type="Pfam" id="PF01565">
    <property type="entry name" value="FAD_binding_4"/>
    <property type="match status" value="1"/>
</dbReference>
<comment type="similarity">
    <text evidence="2">Belongs to the FAD-binding oxidoreductase/transferase type 4 family.</text>
</comment>
<dbReference type="InterPro" id="IPR036318">
    <property type="entry name" value="FAD-bd_PCMH-like_sf"/>
</dbReference>
<dbReference type="EMBL" id="JBHOMY010000058">
    <property type="protein sequence ID" value="MFC1458613.1"/>
    <property type="molecule type" value="Genomic_DNA"/>
</dbReference>
<dbReference type="InterPro" id="IPR016166">
    <property type="entry name" value="FAD-bd_PCMH"/>
</dbReference>
<comment type="cofactor">
    <cofactor evidence="1">
        <name>FAD</name>
        <dbReference type="ChEBI" id="CHEBI:57692"/>
    </cofactor>
</comment>
<evidence type="ECO:0000256" key="4">
    <source>
        <dbReference type="ARBA" id="ARBA00022827"/>
    </source>
</evidence>
<accession>A0ABV6YBF0</accession>
<evidence type="ECO:0000256" key="5">
    <source>
        <dbReference type="ARBA" id="ARBA00022946"/>
    </source>
</evidence>
<dbReference type="InterPro" id="IPR016171">
    <property type="entry name" value="Vanillyl_alc_oxidase_C-sub2"/>
</dbReference>
<protein>
    <recommendedName>
        <fullName evidence="7">D-lactate dehydrogenase (cytochrome)</fullName>
        <ecNumber evidence="7">1.1.2.4</ecNumber>
    </recommendedName>
</protein>
<name>A0ABV6YBF0_9HYPH</name>
<comment type="caution">
    <text evidence="9">The sequence shown here is derived from an EMBL/GenBank/DDBJ whole genome shotgun (WGS) entry which is preliminary data.</text>
</comment>
<evidence type="ECO:0000256" key="3">
    <source>
        <dbReference type="ARBA" id="ARBA00022630"/>
    </source>
</evidence>
<dbReference type="Pfam" id="PF02913">
    <property type="entry name" value="FAD-oxidase_C"/>
    <property type="match status" value="1"/>
</dbReference>
<evidence type="ECO:0000256" key="1">
    <source>
        <dbReference type="ARBA" id="ARBA00001974"/>
    </source>
</evidence>
<gene>
    <name evidence="9" type="ORF">ACETIH_18275</name>
</gene>
<dbReference type="RefSeq" id="WP_377030547.1">
    <property type="nucleotide sequence ID" value="NZ_JBHOMY010000058.1"/>
</dbReference>
<reference evidence="9 10" key="1">
    <citation type="submission" date="2024-09" db="EMBL/GenBank/DDBJ databases">
        <title>Nodulacao em especies de Leguminosae Basais da Amazonia e Caracterizacao dos Rizobios e Bacterias Associadas aos Nodulos.</title>
        <authorList>
            <person name="Jambeiro I.C.A."/>
            <person name="Lopes I.S."/>
            <person name="Aguiar E.R.G.R."/>
            <person name="Santos A.F.J."/>
            <person name="Dos Santos J.M.F."/>
            <person name="Gross E."/>
        </authorList>
    </citation>
    <scope>NUCLEOTIDE SEQUENCE [LARGE SCALE GENOMIC DNA]</scope>
    <source>
        <strain evidence="9 10">BRUESC1165</strain>
    </source>
</reference>
<dbReference type="InterPro" id="IPR006094">
    <property type="entry name" value="Oxid_FAD_bind_N"/>
</dbReference>
<dbReference type="EC" id="1.1.2.4" evidence="7"/>
<dbReference type="Gene3D" id="3.30.465.10">
    <property type="match status" value="1"/>
</dbReference>
<dbReference type="InterPro" id="IPR016164">
    <property type="entry name" value="FAD-linked_Oxase-like_C"/>
</dbReference>
<proteinExistence type="inferred from homology"/>
<keyword evidence="3" id="KW-0285">Flavoprotein</keyword>
<dbReference type="PROSITE" id="PS51387">
    <property type="entry name" value="FAD_PCMH"/>
    <property type="match status" value="1"/>
</dbReference>
<keyword evidence="5" id="KW-0809">Transit peptide</keyword>
<dbReference type="Gene3D" id="3.30.70.2740">
    <property type="match status" value="1"/>
</dbReference>
<feature type="domain" description="FAD-binding PCMH-type" evidence="8">
    <location>
        <begin position="49"/>
        <end position="226"/>
    </location>
</feature>
<keyword evidence="4" id="KW-0274">FAD</keyword>
<evidence type="ECO:0000313" key="9">
    <source>
        <dbReference type="EMBL" id="MFC1458613.1"/>
    </source>
</evidence>
<dbReference type="InterPro" id="IPR016169">
    <property type="entry name" value="FAD-bd_PCMH_sub2"/>
</dbReference>
<dbReference type="PANTHER" id="PTHR11748">
    <property type="entry name" value="D-LACTATE DEHYDROGENASE"/>
    <property type="match status" value="1"/>
</dbReference>
<dbReference type="SUPFAM" id="SSF55103">
    <property type="entry name" value="FAD-linked oxidases, C-terminal domain"/>
    <property type="match status" value="1"/>
</dbReference>
<sequence length="472" mass="51029">MGIEGNGTTATSERNTGHVLERLTDRFGDRMSTNPTVRQQHSSQLTWLASQPPDAVVFPESTEEVSEIVRICETGRVPVIAFGAGSSFEGHVNAPFGGVSIDLSRMKNILAINAEDLDCVVQAGITRNELNEHLRDTGLFFPIDPGADASLGGMAATRASGTNAVRYGTMRENVIAVTAVMPNGEIVRTARRARKSSAGYDLTRLLVGSEGTLGVMTELSLRLSPIPEAIAAAACPFPSVGSACDAVIATIQSAIPVARVELLDEVTVKAVNRYSGLDLVETPLLLLEFHGTPEGVKEQSRRFGEIAEEFGGGPIAWADKQEDRTMLWKARHDAYWACVQLRPNARPIPTDVCVPISRLAECVEATKVEIQRLGLIAPIVGHVGDGNFHVQPLVDMTNPCEIETVRRFVGDMVERAISMDGTCTGEHGVGQEKVKYLRLEHGDATLSLMQLIKRAVDPNNIMNPGKMLEITR</sequence>
<dbReference type="InterPro" id="IPR004113">
    <property type="entry name" value="FAD-bd_oxidored_4_C"/>
</dbReference>
<evidence type="ECO:0000313" key="10">
    <source>
        <dbReference type="Proteomes" id="UP001593940"/>
    </source>
</evidence>
<evidence type="ECO:0000256" key="2">
    <source>
        <dbReference type="ARBA" id="ARBA00008000"/>
    </source>
</evidence>
<evidence type="ECO:0000256" key="7">
    <source>
        <dbReference type="ARBA" id="ARBA00038897"/>
    </source>
</evidence>
<dbReference type="SUPFAM" id="SSF56176">
    <property type="entry name" value="FAD-binding/transporter-associated domain-like"/>
    <property type="match status" value="1"/>
</dbReference>